<feature type="region of interest" description="Disordered" evidence="6">
    <location>
        <begin position="179"/>
        <end position="199"/>
    </location>
</feature>
<evidence type="ECO:0000256" key="6">
    <source>
        <dbReference type="SAM" id="MobiDB-lite"/>
    </source>
</evidence>
<feature type="region of interest" description="Disordered" evidence="6">
    <location>
        <begin position="1149"/>
        <end position="1169"/>
    </location>
</feature>
<gene>
    <name evidence="9" type="ORF">POVCU2_0023680</name>
</gene>
<evidence type="ECO:0000259" key="8">
    <source>
        <dbReference type="Pfam" id="PF14733"/>
    </source>
</evidence>
<evidence type="ECO:0000256" key="1">
    <source>
        <dbReference type="ARBA" id="ARBA00004123"/>
    </source>
</evidence>
<keyword evidence="4" id="KW-0804">Transcription</keyword>
<dbReference type="Proteomes" id="UP000078560">
    <property type="component" value="Unassembled WGS sequence"/>
</dbReference>
<dbReference type="GO" id="GO:0003700">
    <property type="term" value="F:DNA-binding transcription factor activity"/>
    <property type="evidence" value="ECO:0007669"/>
    <property type="project" value="InterPro"/>
</dbReference>
<feature type="region of interest" description="Disordered" evidence="6">
    <location>
        <begin position="140"/>
        <end position="166"/>
    </location>
</feature>
<feature type="domain" description="AP2/ERF" evidence="7">
    <location>
        <begin position="225"/>
        <end position="276"/>
    </location>
</feature>
<feature type="domain" description="AP2-coincident C-terminal" evidence="8">
    <location>
        <begin position="2302"/>
        <end position="2405"/>
    </location>
</feature>
<dbReference type="EMBL" id="FLQU01000323">
    <property type="protein sequence ID" value="SBS83947.1"/>
    <property type="molecule type" value="Genomic_DNA"/>
</dbReference>
<dbReference type="InterPro" id="IPR028078">
    <property type="entry name" value="ACDC"/>
</dbReference>
<evidence type="ECO:0000313" key="9">
    <source>
        <dbReference type="EMBL" id="SBS83947.1"/>
    </source>
</evidence>
<evidence type="ECO:0000256" key="5">
    <source>
        <dbReference type="ARBA" id="ARBA00023242"/>
    </source>
</evidence>
<comment type="subcellular location">
    <subcellularLocation>
        <location evidence="1">Nucleus</location>
    </subcellularLocation>
</comment>
<reference evidence="10" key="1">
    <citation type="submission" date="2016-05" db="EMBL/GenBank/DDBJ databases">
        <authorList>
            <person name="Naeem Raeece"/>
        </authorList>
    </citation>
    <scope>NUCLEOTIDE SEQUENCE [LARGE SCALE GENOMIC DNA]</scope>
</reference>
<evidence type="ECO:0000313" key="10">
    <source>
        <dbReference type="Proteomes" id="UP000078560"/>
    </source>
</evidence>
<evidence type="ECO:0000259" key="7">
    <source>
        <dbReference type="Pfam" id="PF00847"/>
    </source>
</evidence>
<sequence length="2414" mass="272852">MYVFLKVNSSWKMTTDLNKRSLRTRRKKTMNSLYYNSDYSNDLNNEEPKGKTNIIKKNESLANKTREQQKKYVEMDVPNTGSSGVSNYGVSVSVSHSSGNGGDSCSKNLDAADDAFMSDINGASASGSGNAQFFPQQKKRELGEENNINDGSDDDNSGKMRNGKTNADIVNIKNEVKLENSPHKGEKHRSYANGSNVTGRAGYTRVKNVSNNNENNYAKMAEKLPHVVGVRFDKSQNRWLSGICINGRCINRYFPVYKYGFEEARRLAIQHRKNFETANLGHLKKQQGEAKTSHLNLLNINSQIPNGFKDIQGKNKLIFKYLSYDSIQKEWVVTYDYDNKVLVNKFPVDIYGYNNAYEMAVHCINKLSICNQEKMCKNVNKSEGKNEHTRQFKSDMRMLNSQNELNDEDADLTSRNDKLGKLIGMGGNSFIGGNNMNCINNGRMAMLHLENGEGGRGAGGNINGYHVDKKHKASFDSDPSSPVERSMVNDSRNFYKTDSPFLSNDVKIMNGIKRVNTNPLLLHNSSSIEEDLLQNCKSMKNIGVHGHFKKDPMYSNELGGTSYSLQNGSSFPVGENEANKVYLEDNKNFVNDAEKNNNLLVNTTTNMQSNVFKNFGEENGKLLQLLNGNFLNDEEKSAYNLLSNVIKRNNMTQSYDNSFLPQNEDENDRRDKKVTSFIENDHHEERVGDEHPFRGINNNTIFSNNDKMVGFGSISAETLMHDHHHIHPLLKHTDNEKDSRNFVNDGERFSDSTRFANPLQECSRNEKGENALPGSYERINNKEQQSSDLNDQKSEEERTSKIISETVNYENILNFNRMIKNILNSNNADNNEKIIKGINIIKNMTINDKLNVINYNQICNKQPANCTTKKDDNYISNIQELIRRNYEDYINYDDYFLVKNGEDDKEDKVDRIDNAEKTERIENVEKVDKADDLDSGSVAGELGIIPQEGGIQADEQDSKERCITTSCSVSDNPVKDAMSRATDSGEAEGEISREGDENRFIKSDDLLSNEFNDVAFKLCPWKKGIQWNHIKNMWVCNLWDNDGKEITKHIYVKNKEGIEVGYNYCCKLRVNSFEFCLSNVLAKFPKLEEVSCDLENLCFVLTYNDNERVNFSFEEGLYKSFTNCVEHLNRQKSENGETPYDITRIVQGKEGGNGECGESGENHERSGSGGSCGYDFSEIDDLIREMNYIQFKKNISSRNCEQTKVAISIKPWARGIIWEEKMKKWIVFFKDKNKNLRISFFNPADYNCDVILAYNKCCEYFNQIKESNNFDENTEEFSESIRNFLKNIELDKIVDKKKNAGVDGAGGSGGGGVSKEDDDTKHHDNTNCHEDCEMENTMSISNHMDETNTREILRKFPFLEEATYHPSSTSQAEKNKCSHLDGSSDDISLSDYNEGKGNSQFNFKYALDGGEDKFTGGNNLHHHHRELYNNNMMSLLKYNQNAKKESSFMKNNENNDHNDENGACPSQDENRKYFQFDENNNFMLNNDYANDDRSYKMGYSGSENQKKGTTNIMNDYAYANNFFLEDGINQSLLHTRGVKNEMMFDPNFLLGANGSGNNAAECSTTSDLLNDANCGTSFGRAIGMGKYNDTNLLKESDITGLMSYGRNAESGSMGKDLRNYDKYVSMDSRSINKSSEKLDGFLENNVNVRLPKSEILNQAASLPKLQGMFFDKRRNYWTVSVCGFRKSFGVRTRGVYQAYKLAAEFRNRILETNKGKCYPQKSSSMTGNYKYNVKNSSGVVKDEKSNLMADTNTGISVATGGTTGSATGSVDDTYRKKTNSMCNLGSDKDLLYSCSELRSSFNLKDNSCINNNVSSNMYDYLLDKKISGVGSGNDLMKKDLASSTANSVCCDDNDADIMDDEKTGVGDKSVGCCNGLGDIVENSVDIGSNVDNGIGNNGVGIGRGCADSSLIALLNESVEVGMENRKSSFFKKGNNGNGHNVSSSNSAISNTGMTANYSPTHIYEVDNINNSHDFYIKSEDTRNDLSKSEDFKNRKCDNNFGESPFIKNYVNDNDSKGMLHNDVEIDIGFGVENNGTLSRNICNGSNENDKLHKMTASYSEHCRELYGSSLSGANFHPLHGSKTSNDESSNLLNKLTKQNLEEKLNLAYTNNTMMMSPSDDNFENSNKEEMFKTINMEAECNKMFNFSTVIDETTEERDVRIIKEVNKCKFVDGLIYDEANKCFRIKINGYRKAYSVIRRGVKEAYKLSIEAIQQIKKQTQLNNFPTSENAQIHSNNLTHFYNSSSDNSRHGSLCNYQHRNKQEQNNEYVDDLYDPFNDLSAALGEANKNVEGGTFPIMNVDDKYYELLKTAIIICLNDILMNCIPKVFHLYKNLIITKNTNLEHILNNERKRKEQSLKYHIEYTQKCTGASSLIPYLKLFSTEILNNILPSAQSLEIQRLIIHSLDLQTYNTFH</sequence>
<dbReference type="GO" id="GO:0005634">
    <property type="term" value="C:nucleus"/>
    <property type="evidence" value="ECO:0007669"/>
    <property type="project" value="UniProtKB-SubCell"/>
</dbReference>
<dbReference type="Pfam" id="PF14733">
    <property type="entry name" value="ACDC"/>
    <property type="match status" value="1"/>
</dbReference>
<proteinExistence type="predicted"/>
<keyword evidence="3" id="KW-0238">DNA-binding</keyword>
<name>A0A1A8VTT3_PLAOA</name>
<feature type="compositionally biased region" description="Basic and acidic residues" evidence="6">
    <location>
        <begin position="1314"/>
        <end position="1330"/>
    </location>
</feature>
<dbReference type="InterPro" id="IPR001471">
    <property type="entry name" value="AP2/ERF_dom"/>
</dbReference>
<protein>
    <submittedName>
        <fullName evidence="9">Transcription factor with AP2 domain(S), putative (ApiAP2)</fullName>
    </submittedName>
</protein>
<dbReference type="Pfam" id="PF00847">
    <property type="entry name" value="AP2"/>
    <property type="match status" value="1"/>
</dbReference>
<keyword evidence="2" id="KW-0805">Transcription regulation</keyword>
<keyword evidence="5" id="KW-0539">Nucleus</keyword>
<feature type="region of interest" description="Disordered" evidence="6">
    <location>
        <begin position="1299"/>
        <end position="1330"/>
    </location>
</feature>
<dbReference type="Gene3D" id="1.20.5.2050">
    <property type="match status" value="1"/>
</dbReference>
<evidence type="ECO:0000256" key="2">
    <source>
        <dbReference type="ARBA" id="ARBA00023015"/>
    </source>
</evidence>
<evidence type="ECO:0000256" key="4">
    <source>
        <dbReference type="ARBA" id="ARBA00023163"/>
    </source>
</evidence>
<accession>A0A1A8VTT3</accession>
<feature type="compositionally biased region" description="Gly residues" evidence="6">
    <location>
        <begin position="1303"/>
        <end position="1313"/>
    </location>
</feature>
<evidence type="ECO:0000256" key="3">
    <source>
        <dbReference type="ARBA" id="ARBA00023125"/>
    </source>
</evidence>
<dbReference type="GO" id="GO:0003677">
    <property type="term" value="F:DNA binding"/>
    <property type="evidence" value="ECO:0007669"/>
    <property type="project" value="UniProtKB-KW"/>
</dbReference>
<feature type="region of interest" description="Disordered" evidence="6">
    <location>
        <begin position="974"/>
        <end position="994"/>
    </location>
</feature>
<organism evidence="9 10">
    <name type="scientific">Plasmodium ovale curtisi</name>
    <dbReference type="NCBI Taxonomy" id="864141"/>
    <lineage>
        <taxon>Eukaryota</taxon>
        <taxon>Sar</taxon>
        <taxon>Alveolata</taxon>
        <taxon>Apicomplexa</taxon>
        <taxon>Aconoidasida</taxon>
        <taxon>Haemosporida</taxon>
        <taxon>Plasmodiidae</taxon>
        <taxon>Plasmodium</taxon>
        <taxon>Plasmodium (Plasmodium)</taxon>
    </lineage>
</organism>